<organism evidence="10 11">
    <name type="scientific">Thiovibrio frasassiensis</name>
    <dbReference type="NCBI Taxonomy" id="2984131"/>
    <lineage>
        <taxon>Bacteria</taxon>
        <taxon>Pseudomonadati</taxon>
        <taxon>Thermodesulfobacteriota</taxon>
        <taxon>Desulfobulbia</taxon>
        <taxon>Desulfobulbales</taxon>
        <taxon>Thiovibrionaceae</taxon>
        <taxon>Thiovibrio</taxon>
    </lineage>
</organism>
<dbReference type="GO" id="GO:0005829">
    <property type="term" value="C:cytosol"/>
    <property type="evidence" value="ECO:0007669"/>
    <property type="project" value="TreeGrafter"/>
</dbReference>
<dbReference type="FunFam" id="1.20.58.110:FF:000001">
    <property type="entry name" value="30S ribosomal protein S20"/>
    <property type="match status" value="1"/>
</dbReference>
<keyword evidence="5 8" id="KW-0689">Ribosomal protein</keyword>
<feature type="compositionally biased region" description="Basic and acidic residues" evidence="9">
    <location>
        <begin position="1"/>
        <end position="11"/>
    </location>
</feature>
<dbReference type="Pfam" id="PF01649">
    <property type="entry name" value="Ribosomal_S20p"/>
    <property type="match status" value="1"/>
</dbReference>
<feature type="region of interest" description="Disordered" evidence="9">
    <location>
        <begin position="1"/>
        <end position="29"/>
    </location>
</feature>
<dbReference type="InterPro" id="IPR036510">
    <property type="entry name" value="Ribosomal_bS20_sf"/>
</dbReference>
<comment type="function">
    <text evidence="1 8">Binds directly to 16S ribosomal RNA.</text>
</comment>
<dbReference type="GO" id="GO:0070181">
    <property type="term" value="F:small ribosomal subunit rRNA binding"/>
    <property type="evidence" value="ECO:0007669"/>
    <property type="project" value="TreeGrafter"/>
</dbReference>
<evidence type="ECO:0000256" key="4">
    <source>
        <dbReference type="ARBA" id="ARBA00022884"/>
    </source>
</evidence>
<evidence type="ECO:0000256" key="8">
    <source>
        <dbReference type="HAMAP-Rule" id="MF_00500"/>
    </source>
</evidence>
<keyword evidence="6 8" id="KW-0687">Ribonucleoprotein</keyword>
<dbReference type="SUPFAM" id="SSF46992">
    <property type="entry name" value="Ribosomal protein S20"/>
    <property type="match status" value="1"/>
</dbReference>
<evidence type="ECO:0000313" key="11">
    <source>
        <dbReference type="Proteomes" id="UP001154240"/>
    </source>
</evidence>
<dbReference type="InterPro" id="IPR002583">
    <property type="entry name" value="Ribosomal_bS20"/>
</dbReference>
<comment type="caution">
    <text evidence="10">The sequence shown here is derived from an EMBL/GenBank/DDBJ whole genome shotgun (WGS) entry which is preliminary data.</text>
</comment>
<proteinExistence type="inferred from homology"/>
<dbReference type="GO" id="GO:0003735">
    <property type="term" value="F:structural constituent of ribosome"/>
    <property type="evidence" value="ECO:0007669"/>
    <property type="project" value="InterPro"/>
</dbReference>
<dbReference type="NCBIfam" id="TIGR00029">
    <property type="entry name" value="S20"/>
    <property type="match status" value="1"/>
</dbReference>
<dbReference type="PANTHER" id="PTHR33398">
    <property type="entry name" value="30S RIBOSOMAL PROTEIN S20"/>
    <property type="match status" value="1"/>
</dbReference>
<gene>
    <name evidence="8 10" type="primary">rpsT</name>
    <name evidence="10" type="ORF">OLX77_00330</name>
</gene>
<protein>
    <recommendedName>
        <fullName evidence="7 8">Small ribosomal subunit protein bS20</fullName>
    </recommendedName>
</protein>
<keyword evidence="4 8" id="KW-0694">RNA-binding</keyword>
<accession>A0A9X4MKQ2</accession>
<evidence type="ECO:0000256" key="9">
    <source>
        <dbReference type="SAM" id="MobiDB-lite"/>
    </source>
</evidence>
<dbReference type="Proteomes" id="UP001154240">
    <property type="component" value="Unassembled WGS sequence"/>
</dbReference>
<dbReference type="EMBL" id="JAPHEH010000001">
    <property type="protein sequence ID" value="MDG4474602.1"/>
    <property type="molecule type" value="Genomic_DNA"/>
</dbReference>
<dbReference type="GO" id="GO:0015935">
    <property type="term" value="C:small ribosomal subunit"/>
    <property type="evidence" value="ECO:0007669"/>
    <property type="project" value="TreeGrafter"/>
</dbReference>
<dbReference type="Gene3D" id="1.20.58.110">
    <property type="entry name" value="Ribosomal protein S20"/>
    <property type="match status" value="1"/>
</dbReference>
<evidence type="ECO:0000256" key="5">
    <source>
        <dbReference type="ARBA" id="ARBA00022980"/>
    </source>
</evidence>
<dbReference type="GO" id="GO:0006412">
    <property type="term" value="P:translation"/>
    <property type="evidence" value="ECO:0007669"/>
    <property type="project" value="UniProtKB-UniRule"/>
</dbReference>
<evidence type="ECO:0000256" key="1">
    <source>
        <dbReference type="ARBA" id="ARBA00003134"/>
    </source>
</evidence>
<keyword evidence="11" id="KW-1185">Reference proteome</keyword>
<evidence type="ECO:0000256" key="3">
    <source>
        <dbReference type="ARBA" id="ARBA00022730"/>
    </source>
</evidence>
<dbReference type="RefSeq" id="WP_307631583.1">
    <property type="nucleotide sequence ID" value="NZ_JAPHEH010000001.1"/>
</dbReference>
<evidence type="ECO:0000313" key="10">
    <source>
        <dbReference type="EMBL" id="MDG4474602.1"/>
    </source>
</evidence>
<comment type="similarity">
    <text evidence="2 8">Belongs to the bacterial ribosomal protein bS20 family.</text>
</comment>
<dbReference type="AlphaFoldDB" id="A0A9X4MKQ2"/>
<evidence type="ECO:0000256" key="2">
    <source>
        <dbReference type="ARBA" id="ARBA00007634"/>
    </source>
</evidence>
<sequence length="90" mass="10090">MANHKSAEKRNRQNQLHRLRNRSNKTKMKGVVKKVLEAVELKSGEQAQEALKLAIPIIEKTAVKGSIHKKNASRKVSRLTKRVNALLAAV</sequence>
<evidence type="ECO:0000256" key="7">
    <source>
        <dbReference type="ARBA" id="ARBA00035136"/>
    </source>
</evidence>
<dbReference type="HAMAP" id="MF_00500">
    <property type="entry name" value="Ribosomal_bS20"/>
    <property type="match status" value="1"/>
</dbReference>
<name>A0A9X4MKQ2_9BACT</name>
<feature type="compositionally biased region" description="Basic residues" evidence="9">
    <location>
        <begin position="15"/>
        <end position="29"/>
    </location>
</feature>
<reference evidence="10" key="2">
    <citation type="submission" date="2022-10" db="EMBL/GenBank/DDBJ databases">
        <authorList>
            <person name="Aronson H.S."/>
        </authorList>
    </citation>
    <scope>NUCLEOTIDE SEQUENCE</scope>
    <source>
        <strain evidence="10">RS19-109</strain>
    </source>
</reference>
<reference evidence="10" key="1">
    <citation type="journal article" date="2022" name="bioRxiv">
        <title>Thiovibrio frasassiensisgen. nov., sp. nov., an autotrophic, elemental sulfur disproportionating bacterium isolated from sulfidic karst sediment, and proposal of Thiovibrionaceae fam. nov.</title>
        <authorList>
            <person name="Aronson H."/>
            <person name="Thomas C."/>
            <person name="Bhattacharyya M."/>
            <person name="Eckstein S."/>
            <person name="Jensen S."/>
            <person name="Barco R."/>
            <person name="Macalady J."/>
            <person name="Amend J."/>
        </authorList>
    </citation>
    <scope>NUCLEOTIDE SEQUENCE</scope>
    <source>
        <strain evidence="10">RS19-109</strain>
    </source>
</reference>
<evidence type="ECO:0000256" key="6">
    <source>
        <dbReference type="ARBA" id="ARBA00023274"/>
    </source>
</evidence>
<dbReference type="PANTHER" id="PTHR33398:SF1">
    <property type="entry name" value="SMALL RIBOSOMAL SUBUNIT PROTEIN BS20C"/>
    <property type="match status" value="1"/>
</dbReference>
<keyword evidence="3 8" id="KW-0699">rRNA-binding</keyword>